<evidence type="ECO:0000313" key="2">
    <source>
        <dbReference type="EMBL" id="AJG20735.1"/>
    </source>
</evidence>
<sequence>MSSDLPSNPSRRGALKCLAFGGAGTVFVLAGGVLAPVELGLAASGKGPSSAAGVPLFLQISDTHIGFNKEANPDVAGTLRQTIDFVNAMPIKPALTIHTGDITHLSKAEEFDRAAQLMSGLNITELHTVPGEHDVTDGPGTEYFNRFGQASGNKGYYSFDHSGVHFIGLVNVMHFKPNGLGGLGDDQLAWLKADLKGRSSSTPIVVFAHMPMWTIYQPWGWGTGDAGEAMRYLTRFGSVTVLNGHIHQIVSKVEGNITFHTARSTAYPQPTAGNGPGPMPLTVPGDQLPGMLGVTSIKIMRHPLAATLADTTLA</sequence>
<dbReference type="OrthoDB" id="9780884at2"/>
<dbReference type="Gene3D" id="3.60.21.10">
    <property type="match status" value="1"/>
</dbReference>
<name>A0A0C4YD76_9BURK</name>
<dbReference type="AlphaFoldDB" id="A0A0C4YD76"/>
<dbReference type="Pfam" id="PF00149">
    <property type="entry name" value="Metallophos"/>
    <property type="match status" value="1"/>
</dbReference>
<dbReference type="InterPro" id="IPR029052">
    <property type="entry name" value="Metallo-depent_PP-like"/>
</dbReference>
<dbReference type="KEGG" id="cbw:RR42_m3367"/>
<dbReference type="PROSITE" id="PS51318">
    <property type="entry name" value="TAT"/>
    <property type="match status" value="1"/>
</dbReference>
<dbReference type="PANTHER" id="PTHR43143:SF6">
    <property type="entry name" value="BLL3016 PROTEIN"/>
    <property type="match status" value="1"/>
</dbReference>
<keyword evidence="2" id="KW-0378">Hydrolase</keyword>
<evidence type="ECO:0000313" key="3">
    <source>
        <dbReference type="Proteomes" id="UP000031843"/>
    </source>
</evidence>
<dbReference type="SUPFAM" id="SSF56300">
    <property type="entry name" value="Metallo-dependent phosphatases"/>
    <property type="match status" value="1"/>
</dbReference>
<feature type="domain" description="Calcineurin-like phosphoesterase" evidence="1">
    <location>
        <begin position="57"/>
        <end position="248"/>
    </location>
</feature>
<gene>
    <name evidence="2" type="ORF">RR42_m3367</name>
</gene>
<dbReference type="GO" id="GO:0016787">
    <property type="term" value="F:hydrolase activity"/>
    <property type="evidence" value="ECO:0007669"/>
    <property type="project" value="UniProtKB-KW"/>
</dbReference>
<dbReference type="STRING" id="68895.RR42_m3367"/>
<keyword evidence="3" id="KW-1185">Reference proteome</keyword>
<evidence type="ECO:0000259" key="1">
    <source>
        <dbReference type="Pfam" id="PF00149"/>
    </source>
</evidence>
<organism evidence="2 3">
    <name type="scientific">Cupriavidus basilensis</name>
    <dbReference type="NCBI Taxonomy" id="68895"/>
    <lineage>
        <taxon>Bacteria</taxon>
        <taxon>Pseudomonadati</taxon>
        <taxon>Pseudomonadota</taxon>
        <taxon>Betaproteobacteria</taxon>
        <taxon>Burkholderiales</taxon>
        <taxon>Burkholderiaceae</taxon>
        <taxon>Cupriavidus</taxon>
    </lineage>
</organism>
<dbReference type="InterPro" id="IPR051918">
    <property type="entry name" value="STPP_CPPED1"/>
</dbReference>
<dbReference type="InterPro" id="IPR004843">
    <property type="entry name" value="Calcineurin-like_PHP"/>
</dbReference>
<proteinExistence type="predicted"/>
<accession>A0A0C4YD76</accession>
<protein>
    <submittedName>
        <fullName evidence="2">Putative phosphohydrolase</fullName>
    </submittedName>
</protein>
<dbReference type="InterPro" id="IPR006311">
    <property type="entry name" value="TAT_signal"/>
</dbReference>
<reference evidence="2 3" key="1">
    <citation type="journal article" date="2015" name="Genome Announc.">
        <title>Complete Genome Sequence of Cupriavidus basilensis 4G11, Isolated from the Oak Ridge Field Research Center Site.</title>
        <authorList>
            <person name="Ray J."/>
            <person name="Waters R.J."/>
            <person name="Skerker J.M."/>
            <person name="Kuehl J.V."/>
            <person name="Price M.N."/>
            <person name="Huang J."/>
            <person name="Chakraborty R."/>
            <person name="Arkin A.P."/>
            <person name="Deutschbauer A."/>
        </authorList>
    </citation>
    <scope>NUCLEOTIDE SEQUENCE [LARGE SCALE GENOMIC DNA]</scope>
    <source>
        <strain evidence="2">4G11</strain>
    </source>
</reference>
<dbReference type="EMBL" id="CP010536">
    <property type="protein sequence ID" value="AJG20735.1"/>
    <property type="molecule type" value="Genomic_DNA"/>
</dbReference>
<dbReference type="Proteomes" id="UP000031843">
    <property type="component" value="Chromosome main"/>
</dbReference>
<dbReference type="PANTHER" id="PTHR43143">
    <property type="entry name" value="METALLOPHOSPHOESTERASE, CALCINEURIN SUPERFAMILY"/>
    <property type="match status" value="1"/>
</dbReference>
<dbReference type="RefSeq" id="WP_043349054.1">
    <property type="nucleotide sequence ID" value="NZ_CP010536.1"/>
</dbReference>